<dbReference type="EMBL" id="MT631460">
    <property type="protein sequence ID" value="QNO51095.1"/>
    <property type="molecule type" value="Genomic_DNA"/>
</dbReference>
<accession>A0A7G9YSW1</accession>
<gene>
    <name evidence="1" type="ORF">FOHEAFGF_00019</name>
</gene>
<evidence type="ECO:0000313" key="1">
    <source>
        <dbReference type="EMBL" id="QNO51095.1"/>
    </source>
</evidence>
<reference evidence="1" key="1">
    <citation type="submission" date="2020-06" db="EMBL/GenBank/DDBJ databases">
        <title>Unique genomic features of the anaerobic methanotrophic archaea.</title>
        <authorList>
            <person name="Chadwick G.L."/>
            <person name="Skennerton C.T."/>
            <person name="Laso-Perez R."/>
            <person name="Leu A.O."/>
            <person name="Speth D.R."/>
            <person name="Yu H."/>
            <person name="Morgan-Lang C."/>
            <person name="Hatzenpichler R."/>
            <person name="Goudeau D."/>
            <person name="Malmstrom R."/>
            <person name="Brazelton W.J."/>
            <person name="Woyke T."/>
            <person name="Hallam S.J."/>
            <person name="Tyson G.W."/>
            <person name="Wegener G."/>
            <person name="Boetius A."/>
            <person name="Orphan V."/>
        </authorList>
    </citation>
    <scope>NUCLEOTIDE SEQUENCE</scope>
</reference>
<dbReference type="AlphaFoldDB" id="A0A7G9YSW1"/>
<proteinExistence type="predicted"/>
<name>A0A7G9YSW1_9EURY</name>
<sequence length="87" mass="9711">MGDVAAIGGKEIGRYSVKGFKGYFSQNFLNSLKGLSQFKQEKIISQRIIAHVTKPKDRIVIMSSYDEKGTITVNTVSNTILKEKNMI</sequence>
<organism evidence="1">
    <name type="scientific">Candidatus Methanophagaceae archaeon ANME-1 ERB6</name>
    <dbReference type="NCBI Taxonomy" id="2759912"/>
    <lineage>
        <taxon>Archaea</taxon>
        <taxon>Methanobacteriati</taxon>
        <taxon>Methanobacteriota</taxon>
        <taxon>Stenosarchaea group</taxon>
        <taxon>Methanomicrobia</taxon>
        <taxon>Candidatus Methanophagales</taxon>
        <taxon>Candidatus Methanophagaceae</taxon>
    </lineage>
</organism>
<protein>
    <submittedName>
        <fullName evidence="1">Uncharacterized protein</fullName>
    </submittedName>
</protein>